<organism evidence="6 7">
    <name type="scientific">Piloderma croceum (strain F 1598)</name>
    <dbReference type="NCBI Taxonomy" id="765440"/>
    <lineage>
        <taxon>Eukaryota</taxon>
        <taxon>Fungi</taxon>
        <taxon>Dikarya</taxon>
        <taxon>Basidiomycota</taxon>
        <taxon>Agaricomycotina</taxon>
        <taxon>Agaricomycetes</taxon>
        <taxon>Agaricomycetidae</taxon>
        <taxon>Atheliales</taxon>
        <taxon>Atheliaceae</taxon>
        <taxon>Piloderma</taxon>
    </lineage>
</organism>
<dbReference type="GO" id="GO:0006979">
    <property type="term" value="P:response to oxidative stress"/>
    <property type="evidence" value="ECO:0007669"/>
    <property type="project" value="InterPro"/>
</dbReference>
<accession>A0A0C3C5A1</accession>
<keyword evidence="3" id="KW-0963">Cytoplasm</keyword>
<sequence>MFSSFFSTSAPVDPTAPTFHPVSSRYATSELFGELAPSDTEWTCAAASFVTETQIFYNVLEDGTSVMCQLIHSAIGVWYPSIQFTCKIYNPNTKETIWKSINVTNFILAPPGLDKRSCKGDQFSITHKSASGTDYPESYTIRANLADDLQISLDVVRPAGVPGYKIGKGPRGGFSYFGPDLEKPEGYAIHRFWPHDIATGHIIAKGRALTAKGPGMMVHAIQGMRPNLVAARWNFANFQSEAHGGVSAVQMEFTTIDAYGRNGDGSGGVKVNVGSLVLGGKLAAVTAETKWPDEDESDKALVISRATHLGLVADEETGYDAPSEIVFRWAGPSIVADAQGAVDATLKVDLGSPKAPKGLIEKVDVLAEIPYVVKTVVNYVAGTKPYIYQWLNPAKLSVSGPDALVPGLSAGLEIDGTLYSEATFIS</sequence>
<dbReference type="STRING" id="765440.A0A0C3C5A1"/>
<dbReference type="PANTHER" id="PTHR47107">
    <property type="entry name" value="SVF1-LIKE PROTEIN YDR222W-RELATED"/>
    <property type="match status" value="1"/>
</dbReference>
<evidence type="ECO:0000256" key="2">
    <source>
        <dbReference type="ARBA" id="ARBA00009069"/>
    </source>
</evidence>
<protein>
    <recommendedName>
        <fullName evidence="8">Oxidative stress survival Svf1-like protein</fullName>
    </recommendedName>
</protein>
<reference evidence="6 7" key="1">
    <citation type="submission" date="2014-04" db="EMBL/GenBank/DDBJ databases">
        <authorList>
            <consortium name="DOE Joint Genome Institute"/>
            <person name="Kuo A."/>
            <person name="Tarkka M."/>
            <person name="Buscot F."/>
            <person name="Kohler A."/>
            <person name="Nagy L.G."/>
            <person name="Floudas D."/>
            <person name="Copeland A."/>
            <person name="Barry K.W."/>
            <person name="Cichocki N."/>
            <person name="Veneault-Fourrey C."/>
            <person name="LaButti K."/>
            <person name="Lindquist E.A."/>
            <person name="Lipzen A."/>
            <person name="Lundell T."/>
            <person name="Morin E."/>
            <person name="Murat C."/>
            <person name="Sun H."/>
            <person name="Tunlid A."/>
            <person name="Henrissat B."/>
            <person name="Grigoriev I.V."/>
            <person name="Hibbett D.S."/>
            <person name="Martin F."/>
            <person name="Nordberg H.P."/>
            <person name="Cantor M.N."/>
            <person name="Hua S.X."/>
        </authorList>
    </citation>
    <scope>NUCLEOTIDE SEQUENCE [LARGE SCALE GENOMIC DNA]</scope>
    <source>
        <strain evidence="6 7">F 1598</strain>
    </source>
</reference>
<dbReference type="HOGENOM" id="CLU_030205_2_0_1"/>
<dbReference type="InterPro" id="IPR051385">
    <property type="entry name" value="Ceramide-binding_SVF1"/>
</dbReference>
<dbReference type="FunCoup" id="A0A0C3C5A1">
    <property type="interactions" value="24"/>
</dbReference>
<evidence type="ECO:0008006" key="8">
    <source>
        <dbReference type="Google" id="ProtNLM"/>
    </source>
</evidence>
<dbReference type="EMBL" id="KN832986">
    <property type="protein sequence ID" value="KIM84822.1"/>
    <property type="molecule type" value="Genomic_DNA"/>
</dbReference>
<comment type="similarity">
    <text evidence="2">Belongs to the SVF1 family.</text>
</comment>
<proteinExistence type="inferred from homology"/>
<dbReference type="PANTHER" id="PTHR47107:SF1">
    <property type="entry name" value="CERAMIDE-BINDING PROTEIN SVF1-RELATED"/>
    <property type="match status" value="1"/>
</dbReference>
<name>A0A0C3C5A1_PILCF</name>
<dbReference type="Pfam" id="PF17187">
    <property type="entry name" value="Svf1_C"/>
    <property type="match status" value="1"/>
</dbReference>
<evidence type="ECO:0000313" key="6">
    <source>
        <dbReference type="EMBL" id="KIM84822.1"/>
    </source>
</evidence>
<feature type="domain" description="Svf1-like C-terminal" evidence="5">
    <location>
        <begin position="224"/>
        <end position="426"/>
    </location>
</feature>
<dbReference type="InterPro" id="IPR033394">
    <property type="entry name" value="Svf1-like_C"/>
</dbReference>
<dbReference type="AlphaFoldDB" id="A0A0C3C5A1"/>
<dbReference type="GO" id="GO:0005737">
    <property type="term" value="C:cytoplasm"/>
    <property type="evidence" value="ECO:0007669"/>
    <property type="project" value="UniProtKB-SubCell"/>
</dbReference>
<evidence type="ECO:0000256" key="3">
    <source>
        <dbReference type="ARBA" id="ARBA00022490"/>
    </source>
</evidence>
<dbReference type="InterPro" id="IPR013931">
    <property type="entry name" value="Svf1-like_N"/>
</dbReference>
<evidence type="ECO:0000313" key="7">
    <source>
        <dbReference type="Proteomes" id="UP000054166"/>
    </source>
</evidence>
<reference evidence="7" key="2">
    <citation type="submission" date="2015-01" db="EMBL/GenBank/DDBJ databases">
        <title>Evolutionary Origins and Diversification of the Mycorrhizal Mutualists.</title>
        <authorList>
            <consortium name="DOE Joint Genome Institute"/>
            <consortium name="Mycorrhizal Genomics Consortium"/>
            <person name="Kohler A."/>
            <person name="Kuo A."/>
            <person name="Nagy L.G."/>
            <person name="Floudas D."/>
            <person name="Copeland A."/>
            <person name="Barry K.W."/>
            <person name="Cichocki N."/>
            <person name="Veneault-Fourrey C."/>
            <person name="LaButti K."/>
            <person name="Lindquist E.A."/>
            <person name="Lipzen A."/>
            <person name="Lundell T."/>
            <person name="Morin E."/>
            <person name="Murat C."/>
            <person name="Riley R."/>
            <person name="Ohm R."/>
            <person name="Sun H."/>
            <person name="Tunlid A."/>
            <person name="Henrissat B."/>
            <person name="Grigoriev I.V."/>
            <person name="Hibbett D.S."/>
            <person name="Martin F."/>
        </authorList>
    </citation>
    <scope>NUCLEOTIDE SEQUENCE [LARGE SCALE GENOMIC DNA]</scope>
    <source>
        <strain evidence="7">F 1598</strain>
    </source>
</reference>
<comment type="subcellular location">
    <subcellularLocation>
        <location evidence="1">Cytoplasm</location>
    </subcellularLocation>
</comment>
<gene>
    <name evidence="6" type="ORF">PILCRDRAFT_817622</name>
</gene>
<feature type="domain" description="Svf1-like N-terminal" evidence="4">
    <location>
        <begin position="51"/>
        <end position="222"/>
    </location>
</feature>
<dbReference type="SUPFAM" id="SSF159245">
    <property type="entry name" value="AttH-like"/>
    <property type="match status" value="1"/>
</dbReference>
<evidence type="ECO:0000259" key="4">
    <source>
        <dbReference type="Pfam" id="PF08622"/>
    </source>
</evidence>
<dbReference type="OrthoDB" id="2590239at2759"/>
<dbReference type="Proteomes" id="UP000054166">
    <property type="component" value="Unassembled WGS sequence"/>
</dbReference>
<evidence type="ECO:0000256" key="1">
    <source>
        <dbReference type="ARBA" id="ARBA00004496"/>
    </source>
</evidence>
<dbReference type="Pfam" id="PF08622">
    <property type="entry name" value="Svf1"/>
    <property type="match status" value="1"/>
</dbReference>
<evidence type="ECO:0000259" key="5">
    <source>
        <dbReference type="Pfam" id="PF17187"/>
    </source>
</evidence>
<keyword evidence="7" id="KW-1185">Reference proteome</keyword>
<dbReference type="InParanoid" id="A0A0C3C5A1"/>